<feature type="chain" id="PRO_5020021600" evidence="1">
    <location>
        <begin position="27"/>
        <end position="234"/>
    </location>
</feature>
<evidence type="ECO:0000313" key="2">
    <source>
        <dbReference type="EMBL" id="MOY42025.1"/>
    </source>
</evidence>
<proteinExistence type="predicted"/>
<reference evidence="2" key="1">
    <citation type="submission" date="2019-04" db="EMBL/GenBank/DDBJ databases">
        <title>An insight into the mialome of Ixodes scapularis.</title>
        <authorList>
            <person name="Ribeiro J.M."/>
            <person name="Mather T.N."/>
            <person name="Karim S."/>
        </authorList>
    </citation>
    <scope>NUCLEOTIDE SEQUENCE</scope>
</reference>
<name>A0A4D5RYH0_IXOSC</name>
<keyword evidence="1" id="KW-0732">Signal</keyword>
<accession>A0A4D5RYH0</accession>
<dbReference type="EMBL" id="GHJT01008054">
    <property type="protein sequence ID" value="MOY42025.1"/>
    <property type="molecule type" value="Transcribed_RNA"/>
</dbReference>
<feature type="signal peptide" evidence="1">
    <location>
        <begin position="1"/>
        <end position="26"/>
    </location>
</feature>
<sequence length="234" mass="26435">MSLLNTQPAAHTFLLSCFICAGTLEAFEAPKPSRTYEARAGVGTTEDPPAILAGDYSQRRSKRFAGCARGHARNSFHRLANRKVQATFCPDVRLTLAWWFFRVASCRTQRLCEHFLTGECDSMLLPSPIFSFRCMKTKKRRRIPTKDRRICVSSVPLAITEEDVPKTRFGILHFIDYVLGSRVLKTPRAPRVFHNLSKLIGLCGRTVLCVANWYVCPDSICGSSIPTSRRRRHA</sequence>
<organism evidence="2">
    <name type="scientific">Ixodes scapularis</name>
    <name type="common">Black-legged tick</name>
    <name type="synonym">Deer tick</name>
    <dbReference type="NCBI Taxonomy" id="6945"/>
    <lineage>
        <taxon>Eukaryota</taxon>
        <taxon>Metazoa</taxon>
        <taxon>Ecdysozoa</taxon>
        <taxon>Arthropoda</taxon>
        <taxon>Chelicerata</taxon>
        <taxon>Arachnida</taxon>
        <taxon>Acari</taxon>
        <taxon>Parasitiformes</taxon>
        <taxon>Ixodida</taxon>
        <taxon>Ixodoidea</taxon>
        <taxon>Ixodidae</taxon>
        <taxon>Ixodinae</taxon>
        <taxon>Ixodes</taxon>
    </lineage>
</organism>
<dbReference type="AlphaFoldDB" id="A0A4D5RYH0"/>
<evidence type="ECO:0000256" key="1">
    <source>
        <dbReference type="SAM" id="SignalP"/>
    </source>
</evidence>
<protein>
    <submittedName>
        <fullName evidence="2">Putative secreted protein</fullName>
    </submittedName>
</protein>